<dbReference type="RefSeq" id="WP_253568246.1">
    <property type="nucleotide sequence ID" value="NZ_JAMZEK010000003.1"/>
</dbReference>
<dbReference type="Proteomes" id="UP001204615">
    <property type="component" value="Unassembled WGS sequence"/>
</dbReference>
<name>A0ABT1FE20_9GAMM</name>
<feature type="transmembrane region" description="Helical" evidence="1">
    <location>
        <begin position="36"/>
        <end position="54"/>
    </location>
</feature>
<gene>
    <name evidence="2" type="ORF">NC595_16420</name>
</gene>
<proteinExistence type="predicted"/>
<keyword evidence="1" id="KW-0812">Transmembrane</keyword>
<evidence type="ECO:0000313" key="2">
    <source>
        <dbReference type="EMBL" id="MCP1375634.1"/>
    </source>
</evidence>
<accession>A0ABT1FE20</accession>
<protein>
    <submittedName>
        <fullName evidence="2">Uncharacterized protein</fullName>
    </submittedName>
</protein>
<sequence>MNLKAVGTAIAIIGVIVASFAGNAIARQSGFGDEGWLMAAFAFGILLLSQGPVLQLRQEVRELRAHLADRGEA</sequence>
<keyword evidence="1" id="KW-0472">Membrane</keyword>
<reference evidence="2 3" key="1">
    <citation type="submission" date="2022-06" db="EMBL/GenBank/DDBJ databases">
        <title>Dyella sp. Sa strain:Sa Genome sequencing.</title>
        <authorList>
            <person name="Park S."/>
        </authorList>
    </citation>
    <scope>NUCLEOTIDE SEQUENCE [LARGE SCALE GENOMIC DNA]</scope>
    <source>
        <strain evidence="2 3">Sa</strain>
    </source>
</reference>
<organism evidence="2 3">
    <name type="scientific">Dyella lutea</name>
    <dbReference type="NCBI Taxonomy" id="2950441"/>
    <lineage>
        <taxon>Bacteria</taxon>
        <taxon>Pseudomonadati</taxon>
        <taxon>Pseudomonadota</taxon>
        <taxon>Gammaproteobacteria</taxon>
        <taxon>Lysobacterales</taxon>
        <taxon>Rhodanobacteraceae</taxon>
        <taxon>Dyella</taxon>
    </lineage>
</organism>
<evidence type="ECO:0000313" key="3">
    <source>
        <dbReference type="Proteomes" id="UP001204615"/>
    </source>
</evidence>
<keyword evidence="1" id="KW-1133">Transmembrane helix</keyword>
<comment type="caution">
    <text evidence="2">The sequence shown here is derived from an EMBL/GenBank/DDBJ whole genome shotgun (WGS) entry which is preliminary data.</text>
</comment>
<evidence type="ECO:0000256" key="1">
    <source>
        <dbReference type="SAM" id="Phobius"/>
    </source>
</evidence>
<dbReference type="EMBL" id="JAMZEK010000003">
    <property type="protein sequence ID" value="MCP1375634.1"/>
    <property type="molecule type" value="Genomic_DNA"/>
</dbReference>
<keyword evidence="3" id="KW-1185">Reference proteome</keyword>